<comment type="caution">
    <text evidence="1">The sequence shown here is derived from an EMBL/GenBank/DDBJ whole genome shotgun (WGS) entry which is preliminary data.</text>
</comment>
<protein>
    <submittedName>
        <fullName evidence="1">Uncharacterized protein</fullName>
    </submittedName>
</protein>
<name>A0ABQ2HSC1_9MICO</name>
<dbReference type="RefSeq" id="WP_030198081.1">
    <property type="nucleotide sequence ID" value="NZ_BMNZ01000002.1"/>
</dbReference>
<evidence type="ECO:0000313" key="2">
    <source>
        <dbReference type="Proteomes" id="UP000623461"/>
    </source>
</evidence>
<reference evidence="2" key="1">
    <citation type="journal article" date="2019" name="Int. J. Syst. Evol. Microbiol.">
        <title>The Global Catalogue of Microorganisms (GCM) 10K type strain sequencing project: providing services to taxonomists for standard genome sequencing and annotation.</title>
        <authorList>
            <consortium name="The Broad Institute Genomics Platform"/>
            <consortium name="The Broad Institute Genome Sequencing Center for Infectious Disease"/>
            <person name="Wu L."/>
            <person name="Ma J."/>
        </authorList>
    </citation>
    <scope>NUCLEOTIDE SEQUENCE [LARGE SCALE GENOMIC DNA]</scope>
    <source>
        <strain evidence="2">JCM 1365</strain>
    </source>
</reference>
<sequence>MSTAATNLFKYGPLKDDLKDHLAMVQREIHRLEASAVAPSGEAALVERFEYKPVILLRERAELVPEESGGKVRVRLKIPLEGNSRAFSFAPGPLDRS</sequence>
<dbReference type="EMBL" id="BMNZ01000002">
    <property type="protein sequence ID" value="GGM87996.1"/>
    <property type="molecule type" value="Genomic_DNA"/>
</dbReference>
<proteinExistence type="predicted"/>
<keyword evidence="2" id="KW-1185">Reference proteome</keyword>
<organism evidence="1 2">
    <name type="scientific">Terrabacter tumescens</name>
    <dbReference type="NCBI Taxonomy" id="60443"/>
    <lineage>
        <taxon>Bacteria</taxon>
        <taxon>Bacillati</taxon>
        <taxon>Actinomycetota</taxon>
        <taxon>Actinomycetes</taxon>
        <taxon>Micrococcales</taxon>
        <taxon>Intrasporangiaceae</taxon>
        <taxon>Terrabacter</taxon>
    </lineage>
</organism>
<evidence type="ECO:0000313" key="1">
    <source>
        <dbReference type="EMBL" id="GGM87996.1"/>
    </source>
</evidence>
<gene>
    <name evidence="1" type="ORF">GCM10009721_11230</name>
</gene>
<dbReference type="Proteomes" id="UP000623461">
    <property type="component" value="Unassembled WGS sequence"/>
</dbReference>
<accession>A0ABQ2HSC1</accession>